<evidence type="ECO:0000256" key="2">
    <source>
        <dbReference type="PROSITE-ProRule" id="PRU00176"/>
    </source>
</evidence>
<dbReference type="EMBL" id="JAAALK010000283">
    <property type="protein sequence ID" value="KAG8071349.1"/>
    <property type="molecule type" value="Genomic_DNA"/>
</dbReference>
<accession>A0A8J5T7J8</accession>
<evidence type="ECO:0000256" key="1">
    <source>
        <dbReference type="ARBA" id="ARBA00022884"/>
    </source>
</evidence>
<dbReference type="GO" id="GO:0003723">
    <property type="term" value="F:RNA binding"/>
    <property type="evidence" value="ECO:0007669"/>
    <property type="project" value="UniProtKB-UniRule"/>
</dbReference>
<dbReference type="PROSITE" id="PS50102">
    <property type="entry name" value="RRM"/>
    <property type="match status" value="2"/>
</dbReference>
<dbReference type="PANTHER" id="PTHR48024:SF17">
    <property type="entry name" value="OS02G0602600 PROTEIN"/>
    <property type="match status" value="1"/>
</dbReference>
<gene>
    <name evidence="4" type="ORF">GUJ93_ZPchr0006g44794</name>
</gene>
<evidence type="ECO:0000313" key="5">
    <source>
        <dbReference type="Proteomes" id="UP000729402"/>
    </source>
</evidence>
<protein>
    <recommendedName>
        <fullName evidence="3">RRM domain-containing protein</fullName>
    </recommendedName>
</protein>
<dbReference type="AlphaFoldDB" id="A0A8J5T7J8"/>
<dbReference type="InterPro" id="IPR000504">
    <property type="entry name" value="RRM_dom"/>
</dbReference>
<dbReference type="PANTHER" id="PTHR48024">
    <property type="entry name" value="GEO13361P1-RELATED"/>
    <property type="match status" value="1"/>
</dbReference>
<keyword evidence="1 2" id="KW-0694">RNA-binding</keyword>
<proteinExistence type="predicted"/>
<feature type="domain" description="RRM" evidence="3">
    <location>
        <begin position="1"/>
        <end position="48"/>
    </location>
</feature>
<keyword evidence="5" id="KW-1185">Reference proteome</keyword>
<reference evidence="4" key="2">
    <citation type="submission" date="2021-02" db="EMBL/GenBank/DDBJ databases">
        <authorList>
            <person name="Kimball J.A."/>
            <person name="Haas M.W."/>
            <person name="Macchietto M."/>
            <person name="Kono T."/>
            <person name="Duquette J."/>
            <person name="Shao M."/>
        </authorList>
    </citation>
    <scope>NUCLEOTIDE SEQUENCE</scope>
    <source>
        <tissue evidence="4">Fresh leaf tissue</tissue>
    </source>
</reference>
<evidence type="ECO:0000259" key="3">
    <source>
        <dbReference type="PROSITE" id="PS50102"/>
    </source>
</evidence>
<organism evidence="4 5">
    <name type="scientific">Zizania palustris</name>
    <name type="common">Northern wild rice</name>
    <dbReference type="NCBI Taxonomy" id="103762"/>
    <lineage>
        <taxon>Eukaryota</taxon>
        <taxon>Viridiplantae</taxon>
        <taxon>Streptophyta</taxon>
        <taxon>Embryophyta</taxon>
        <taxon>Tracheophyta</taxon>
        <taxon>Spermatophyta</taxon>
        <taxon>Magnoliopsida</taxon>
        <taxon>Liliopsida</taxon>
        <taxon>Poales</taxon>
        <taxon>Poaceae</taxon>
        <taxon>BOP clade</taxon>
        <taxon>Oryzoideae</taxon>
        <taxon>Oryzeae</taxon>
        <taxon>Zizaniinae</taxon>
        <taxon>Zizania</taxon>
    </lineage>
</organism>
<name>A0A8J5T7J8_ZIZPA</name>
<dbReference type="GO" id="GO:0005634">
    <property type="term" value="C:nucleus"/>
    <property type="evidence" value="ECO:0007669"/>
    <property type="project" value="TreeGrafter"/>
</dbReference>
<sequence>MAAAFAQFGALDEWHTVPDRATGRCRGYGFVTFHRRSAARRALADSSNPSASLPARATHDELRRFFSRFGEIEAGLLVADRATGQFRGCAIFVYQSPQGLRKALEEPKVVFGVPYSQNAVSGESYEHFRSDMSQQHQSCFQPMYRFEFSFPTQSTPKYPIAPTGCKALLLDTLVNHAL</sequence>
<feature type="domain" description="RRM" evidence="3">
    <location>
        <begin position="52"/>
        <end position="135"/>
    </location>
</feature>
<comment type="caution">
    <text evidence="4">The sequence shown here is derived from an EMBL/GenBank/DDBJ whole genome shotgun (WGS) entry which is preliminary data.</text>
</comment>
<dbReference type="OrthoDB" id="6159137at2759"/>
<reference evidence="4" key="1">
    <citation type="journal article" date="2021" name="bioRxiv">
        <title>Whole Genome Assembly and Annotation of Northern Wild Rice, Zizania palustris L., Supports a Whole Genome Duplication in the Zizania Genus.</title>
        <authorList>
            <person name="Haas M."/>
            <person name="Kono T."/>
            <person name="Macchietto M."/>
            <person name="Millas R."/>
            <person name="McGilp L."/>
            <person name="Shao M."/>
            <person name="Duquette J."/>
            <person name="Hirsch C.N."/>
            <person name="Kimball J."/>
        </authorList>
    </citation>
    <scope>NUCLEOTIDE SEQUENCE</scope>
    <source>
        <tissue evidence="4">Fresh leaf tissue</tissue>
    </source>
</reference>
<evidence type="ECO:0000313" key="4">
    <source>
        <dbReference type="EMBL" id="KAG8071349.1"/>
    </source>
</evidence>
<dbReference type="Pfam" id="PF00076">
    <property type="entry name" value="RRM_1"/>
    <property type="match status" value="2"/>
</dbReference>
<dbReference type="Proteomes" id="UP000729402">
    <property type="component" value="Unassembled WGS sequence"/>
</dbReference>
<dbReference type="InterPro" id="IPR050886">
    <property type="entry name" value="RNA-binding_reg"/>
</dbReference>